<protein>
    <submittedName>
        <fullName evidence="4">Glycosyl transferase family 2</fullName>
    </submittedName>
</protein>
<keyword evidence="4" id="KW-0808">Transferase</keyword>
<dbReference type="Pfam" id="PF13704">
    <property type="entry name" value="Glyco_tranf_2_4"/>
    <property type="match status" value="1"/>
</dbReference>
<evidence type="ECO:0000313" key="5">
    <source>
        <dbReference type="Proteomes" id="UP000199344"/>
    </source>
</evidence>
<dbReference type="PANTHER" id="PTHR21461:SF69">
    <property type="entry name" value="GLYCOSYLTRANSFERASE FAMILY 92 PROTEIN"/>
    <property type="match status" value="1"/>
</dbReference>
<dbReference type="AlphaFoldDB" id="A0A1G6XQD8"/>
<dbReference type="RefSeq" id="WP_176804942.1">
    <property type="nucleotide sequence ID" value="NZ_FNAH01000002.1"/>
</dbReference>
<evidence type="ECO:0000256" key="1">
    <source>
        <dbReference type="ARBA" id="ARBA00004167"/>
    </source>
</evidence>
<sequence>MRCNLCRNRPVSPTGRVTAGRRDMAGHVLLSSMKDEGPYVLEFVAHHRAIGFDAIHVASNDCSDGTDLLLDALAASGAITHTRNIVAPGERPQRKAYATMRAAFDLDRADWIMVLDVDEFLFVDTGAGRVADLTALAGHAVDVICLSALSFGTSQDPDWRPGSVTARFTRRLPRDSRHNGPVKSLSRAGRWGGIQNHHPVGYRGVAEITAMRGDGALTMVPNARLWSHLRHFAPDQIAHGFAWYNHYPIKTRDSFLLRQLRGNGAEPLGGVASDRWNARYWRNFASARIEDRRIIDRYATQMQAELARLLDLPGVRTAQAEAERRYGAMIASCMGDPTV</sequence>
<reference evidence="4 5" key="1">
    <citation type="submission" date="2016-10" db="EMBL/GenBank/DDBJ databases">
        <authorList>
            <person name="de Groot N.N."/>
        </authorList>
    </citation>
    <scope>NUCLEOTIDE SEQUENCE [LARGE SCALE GENOMIC DNA]</scope>
    <source>
        <strain evidence="4 5">DSM 22220</strain>
    </source>
</reference>
<dbReference type="EMBL" id="FNAH01000002">
    <property type="protein sequence ID" value="SDD79587.1"/>
    <property type="molecule type" value="Genomic_DNA"/>
</dbReference>
<dbReference type="GO" id="GO:0016020">
    <property type="term" value="C:membrane"/>
    <property type="evidence" value="ECO:0007669"/>
    <property type="project" value="UniProtKB-SubCell"/>
</dbReference>
<keyword evidence="3" id="KW-0472">Membrane</keyword>
<keyword evidence="5" id="KW-1185">Reference proteome</keyword>
<keyword evidence="3" id="KW-1133">Transmembrane helix</keyword>
<proteinExistence type="predicted"/>
<evidence type="ECO:0000256" key="3">
    <source>
        <dbReference type="ARBA" id="ARBA00022989"/>
    </source>
</evidence>
<dbReference type="GO" id="GO:0005737">
    <property type="term" value="C:cytoplasm"/>
    <property type="evidence" value="ECO:0007669"/>
    <property type="project" value="TreeGrafter"/>
</dbReference>
<accession>A0A1G6XQD8</accession>
<dbReference type="GO" id="GO:0016757">
    <property type="term" value="F:glycosyltransferase activity"/>
    <property type="evidence" value="ECO:0007669"/>
    <property type="project" value="TreeGrafter"/>
</dbReference>
<evidence type="ECO:0000313" key="4">
    <source>
        <dbReference type="EMBL" id="SDD79587.1"/>
    </source>
</evidence>
<keyword evidence="2" id="KW-0812">Transmembrane</keyword>
<dbReference type="Proteomes" id="UP000199344">
    <property type="component" value="Unassembled WGS sequence"/>
</dbReference>
<organism evidence="4 5">
    <name type="scientific">Paracoccus isoporae</name>
    <dbReference type="NCBI Taxonomy" id="591205"/>
    <lineage>
        <taxon>Bacteria</taxon>
        <taxon>Pseudomonadati</taxon>
        <taxon>Pseudomonadota</taxon>
        <taxon>Alphaproteobacteria</taxon>
        <taxon>Rhodobacterales</taxon>
        <taxon>Paracoccaceae</taxon>
        <taxon>Paracoccus</taxon>
    </lineage>
</organism>
<gene>
    <name evidence="4" type="ORF">SAMN05421538_102448</name>
</gene>
<dbReference type="STRING" id="591205.SAMN05421538_102448"/>
<dbReference type="PANTHER" id="PTHR21461">
    <property type="entry name" value="GLYCOSYLTRANSFERASE FAMILY 92 PROTEIN"/>
    <property type="match status" value="1"/>
</dbReference>
<evidence type="ECO:0000256" key="2">
    <source>
        <dbReference type="ARBA" id="ARBA00022692"/>
    </source>
</evidence>
<comment type="subcellular location">
    <subcellularLocation>
        <location evidence="1">Membrane</location>
        <topology evidence="1">Single-pass membrane protein</topology>
    </subcellularLocation>
</comment>
<name>A0A1G6XQD8_9RHOB</name>